<keyword evidence="1" id="KW-0472">Membrane</keyword>
<reference evidence="2" key="2">
    <citation type="journal article" date="2015" name="Fish Shellfish Immunol.">
        <title>Early steps in the European eel (Anguilla anguilla)-Vibrio vulnificus interaction in the gills: Role of the RtxA13 toxin.</title>
        <authorList>
            <person name="Callol A."/>
            <person name="Pajuelo D."/>
            <person name="Ebbesson L."/>
            <person name="Teles M."/>
            <person name="MacKenzie S."/>
            <person name="Amaro C."/>
        </authorList>
    </citation>
    <scope>NUCLEOTIDE SEQUENCE</scope>
</reference>
<evidence type="ECO:0000313" key="2">
    <source>
        <dbReference type="EMBL" id="JAI01233.1"/>
    </source>
</evidence>
<accession>A0A0E9XEU6</accession>
<proteinExistence type="predicted"/>
<evidence type="ECO:0000256" key="1">
    <source>
        <dbReference type="SAM" id="Phobius"/>
    </source>
</evidence>
<dbReference type="EMBL" id="GBXM01007345">
    <property type="protein sequence ID" value="JAI01233.1"/>
    <property type="molecule type" value="Transcribed_RNA"/>
</dbReference>
<dbReference type="AlphaFoldDB" id="A0A0E9XEU6"/>
<keyword evidence="1" id="KW-1133">Transmembrane helix</keyword>
<reference evidence="2" key="1">
    <citation type="submission" date="2014-11" db="EMBL/GenBank/DDBJ databases">
        <authorList>
            <person name="Amaro Gonzalez C."/>
        </authorList>
    </citation>
    <scope>NUCLEOTIDE SEQUENCE</scope>
</reference>
<protein>
    <submittedName>
        <fullName evidence="2">Uncharacterized protein</fullName>
    </submittedName>
</protein>
<sequence length="62" mass="6843">MSEVENTWQILSRKGLDLSSGIVRIFSMGTRRLGLLLSSLAISSLNLLWASRISCFVKNVSS</sequence>
<keyword evidence="1" id="KW-0812">Transmembrane</keyword>
<name>A0A0E9XEU6_ANGAN</name>
<feature type="transmembrane region" description="Helical" evidence="1">
    <location>
        <begin position="33"/>
        <end position="51"/>
    </location>
</feature>
<organism evidence="2">
    <name type="scientific">Anguilla anguilla</name>
    <name type="common">European freshwater eel</name>
    <name type="synonym">Muraena anguilla</name>
    <dbReference type="NCBI Taxonomy" id="7936"/>
    <lineage>
        <taxon>Eukaryota</taxon>
        <taxon>Metazoa</taxon>
        <taxon>Chordata</taxon>
        <taxon>Craniata</taxon>
        <taxon>Vertebrata</taxon>
        <taxon>Euteleostomi</taxon>
        <taxon>Actinopterygii</taxon>
        <taxon>Neopterygii</taxon>
        <taxon>Teleostei</taxon>
        <taxon>Anguilliformes</taxon>
        <taxon>Anguillidae</taxon>
        <taxon>Anguilla</taxon>
    </lineage>
</organism>